<evidence type="ECO:0000313" key="2">
    <source>
        <dbReference type="EMBL" id="PKR50847.1"/>
    </source>
</evidence>
<comment type="caution">
    <text evidence="2">The sequence shown here is derived from an EMBL/GenBank/DDBJ whole genome shotgun (WGS) entry which is preliminary data.</text>
</comment>
<dbReference type="EMBL" id="PGTS01000002">
    <property type="protein sequence ID" value="PKR50847.1"/>
    <property type="molecule type" value="Genomic_DNA"/>
</dbReference>
<proteinExistence type="predicted"/>
<accession>A0ABX4R9Y9</accession>
<protein>
    <submittedName>
        <fullName evidence="2">Uncharacterized protein</fullName>
    </submittedName>
</protein>
<sequence length="69" mass="7069">MMHDAAGVTGIVVVRGVTGDEGRRWWGGDDVWGVVLLPKAFVLVLVLGVNGAVFCGRVRACGVGGAAFA</sequence>
<keyword evidence="1" id="KW-0812">Transmembrane</keyword>
<dbReference type="Proteomes" id="UP000233365">
    <property type="component" value="Unassembled WGS sequence"/>
</dbReference>
<evidence type="ECO:0000256" key="1">
    <source>
        <dbReference type="SAM" id="Phobius"/>
    </source>
</evidence>
<organism evidence="2 3">
    <name type="scientific">Thalassospira povalilytica</name>
    <dbReference type="NCBI Taxonomy" id="732237"/>
    <lineage>
        <taxon>Bacteria</taxon>
        <taxon>Pseudomonadati</taxon>
        <taxon>Pseudomonadota</taxon>
        <taxon>Alphaproteobacteria</taxon>
        <taxon>Rhodospirillales</taxon>
        <taxon>Thalassospiraceae</taxon>
        <taxon>Thalassospira</taxon>
    </lineage>
</organism>
<name>A0ABX4R9Y9_9PROT</name>
<feature type="transmembrane region" description="Helical" evidence="1">
    <location>
        <begin position="31"/>
        <end position="49"/>
    </location>
</feature>
<evidence type="ECO:0000313" key="3">
    <source>
        <dbReference type="Proteomes" id="UP000233365"/>
    </source>
</evidence>
<reference evidence="2 3" key="1">
    <citation type="submission" date="2017-11" db="EMBL/GenBank/DDBJ databases">
        <title>Biodiversity and function of Thalassospira species in the particle-attached aromatic-hydrocarbon-degrading consortia from the surface seawater of the China South Sea.</title>
        <authorList>
            <person name="Dong C."/>
            <person name="Liu R."/>
            <person name="Shao Z."/>
        </authorList>
    </citation>
    <scope>NUCLEOTIDE SEQUENCE [LARGE SCALE GENOMIC DNA]</scope>
    <source>
        <strain evidence="2 3">139Z-12</strain>
    </source>
</reference>
<keyword evidence="3" id="KW-1185">Reference proteome</keyword>
<gene>
    <name evidence="2" type="ORF">CU041_04585</name>
</gene>
<keyword evidence="1" id="KW-0472">Membrane</keyword>
<keyword evidence="1" id="KW-1133">Transmembrane helix</keyword>